<evidence type="ECO:0000256" key="7">
    <source>
        <dbReference type="RuleBase" id="RU003800"/>
    </source>
</evidence>
<keyword evidence="6" id="KW-0479">Metal-binding</keyword>
<dbReference type="Pfam" id="PF13089">
    <property type="entry name" value="PP_kinase_N"/>
    <property type="match status" value="1"/>
</dbReference>
<feature type="compositionally biased region" description="Basic and acidic residues" evidence="8">
    <location>
        <begin position="43"/>
        <end position="56"/>
    </location>
</feature>
<comment type="PTM">
    <text evidence="6 7">An intermediate of this reaction is the autophosphorylated ppk in which a phosphate is covalently linked to a histidine residue through a N-P bond.</text>
</comment>
<evidence type="ECO:0000256" key="1">
    <source>
        <dbReference type="ARBA" id="ARBA00022553"/>
    </source>
</evidence>
<evidence type="ECO:0000256" key="8">
    <source>
        <dbReference type="SAM" id="MobiDB-lite"/>
    </source>
</evidence>
<feature type="compositionally biased region" description="Basic and acidic residues" evidence="8">
    <location>
        <begin position="16"/>
        <end position="28"/>
    </location>
</feature>
<dbReference type="EMBL" id="VBOU01000041">
    <property type="protein sequence ID" value="TMQ55189.1"/>
    <property type="molecule type" value="Genomic_DNA"/>
</dbReference>
<dbReference type="PANTHER" id="PTHR30218">
    <property type="entry name" value="POLYPHOSPHATE KINASE"/>
    <property type="match status" value="1"/>
</dbReference>
<dbReference type="InterPro" id="IPR036832">
    <property type="entry name" value="PPK_N_dom_sf"/>
</dbReference>
<evidence type="ECO:0000256" key="2">
    <source>
        <dbReference type="ARBA" id="ARBA00022679"/>
    </source>
</evidence>
<comment type="function">
    <text evidence="6 7">Catalyzes the reversible transfer of the terminal phosphate of ATP to form a long-chain polyphosphate (polyP).</text>
</comment>
<evidence type="ECO:0000256" key="5">
    <source>
        <dbReference type="ARBA" id="ARBA00022840"/>
    </source>
</evidence>
<protein>
    <recommendedName>
        <fullName evidence="6 7">Polyphosphate kinase</fullName>
        <ecNumber evidence="6 7">2.7.4.1</ecNumber>
    </recommendedName>
    <alternativeName>
        <fullName evidence="6">ATP-polyphosphate phosphotransferase</fullName>
    </alternativeName>
    <alternativeName>
        <fullName evidence="6">Polyphosphoric acid kinase</fullName>
    </alternativeName>
</protein>
<comment type="cofactor">
    <cofactor evidence="6">
        <name>Mg(2+)</name>
        <dbReference type="ChEBI" id="CHEBI:18420"/>
    </cofactor>
</comment>
<dbReference type="InterPro" id="IPR003414">
    <property type="entry name" value="PP_kinase"/>
</dbReference>
<evidence type="ECO:0000259" key="12">
    <source>
        <dbReference type="Pfam" id="PF17941"/>
    </source>
</evidence>
<dbReference type="SUPFAM" id="SSF140356">
    <property type="entry name" value="PPK N-terminal domain-like"/>
    <property type="match status" value="1"/>
</dbReference>
<feature type="binding site" evidence="6">
    <location>
        <position position="659"/>
    </location>
    <ligand>
        <name>ATP</name>
        <dbReference type="ChEBI" id="CHEBI:30616"/>
    </ligand>
</feature>
<dbReference type="EC" id="2.7.4.1" evidence="6 7"/>
<comment type="caution">
    <text evidence="13">The sequence shown here is derived from an EMBL/GenBank/DDBJ whole genome shotgun (WGS) entry which is preliminary data.</text>
</comment>
<accession>A0A538SUX4</accession>
<feature type="binding site" evidence="6">
    <location>
        <position position="500"/>
    </location>
    <ligand>
        <name>Mg(2+)</name>
        <dbReference type="ChEBI" id="CHEBI:18420"/>
    </ligand>
</feature>
<evidence type="ECO:0000313" key="13">
    <source>
        <dbReference type="EMBL" id="TMQ55189.1"/>
    </source>
</evidence>
<dbReference type="Pfam" id="PF13090">
    <property type="entry name" value="PP_kinase_C"/>
    <property type="match status" value="1"/>
</dbReference>
<feature type="binding site" evidence="6">
    <location>
        <position position="563"/>
    </location>
    <ligand>
        <name>ATP</name>
        <dbReference type="ChEBI" id="CHEBI:30616"/>
    </ligand>
</feature>
<dbReference type="GO" id="GO:0046872">
    <property type="term" value="F:metal ion binding"/>
    <property type="evidence" value="ECO:0007669"/>
    <property type="project" value="UniProtKB-KW"/>
</dbReference>
<dbReference type="Gene3D" id="3.30.870.10">
    <property type="entry name" value="Endonuclease Chain A"/>
    <property type="match status" value="2"/>
</dbReference>
<evidence type="ECO:0000259" key="9">
    <source>
        <dbReference type="Pfam" id="PF02503"/>
    </source>
</evidence>
<evidence type="ECO:0000259" key="11">
    <source>
        <dbReference type="Pfam" id="PF13090"/>
    </source>
</evidence>
<dbReference type="Proteomes" id="UP000319829">
    <property type="component" value="Unassembled WGS sequence"/>
</dbReference>
<dbReference type="NCBIfam" id="NF003921">
    <property type="entry name" value="PRK05443.2-2"/>
    <property type="match status" value="1"/>
</dbReference>
<dbReference type="GO" id="GO:0009358">
    <property type="term" value="C:polyphosphate kinase complex"/>
    <property type="evidence" value="ECO:0007669"/>
    <property type="project" value="InterPro"/>
</dbReference>
<feature type="active site" description="Phosphohistidine intermediate" evidence="6">
    <location>
        <position position="530"/>
    </location>
</feature>
<proteinExistence type="inferred from homology"/>
<dbReference type="NCBIfam" id="NF003917">
    <property type="entry name" value="PRK05443.1-1"/>
    <property type="match status" value="1"/>
</dbReference>
<dbReference type="SUPFAM" id="SSF56024">
    <property type="entry name" value="Phospholipase D/nuclease"/>
    <property type="match status" value="2"/>
</dbReference>
<feature type="compositionally biased region" description="Basic residues" evidence="8">
    <location>
        <begin position="57"/>
        <end position="69"/>
    </location>
</feature>
<feature type="binding site" evidence="6">
    <location>
        <position position="146"/>
    </location>
    <ligand>
        <name>ATP</name>
        <dbReference type="ChEBI" id="CHEBI:30616"/>
    </ligand>
</feature>
<evidence type="ECO:0000256" key="3">
    <source>
        <dbReference type="ARBA" id="ARBA00022741"/>
    </source>
</evidence>
<evidence type="ECO:0000313" key="14">
    <source>
        <dbReference type="Proteomes" id="UP000319829"/>
    </source>
</evidence>
<reference evidence="13 14" key="1">
    <citation type="journal article" date="2019" name="Nat. Microbiol.">
        <title>Mediterranean grassland soil C-N compound turnover is dependent on rainfall and depth, and is mediated by genomically divergent microorganisms.</title>
        <authorList>
            <person name="Diamond S."/>
            <person name="Andeer P.F."/>
            <person name="Li Z."/>
            <person name="Crits-Christoph A."/>
            <person name="Burstein D."/>
            <person name="Anantharaman K."/>
            <person name="Lane K.R."/>
            <person name="Thomas B.C."/>
            <person name="Pan C."/>
            <person name="Northen T.R."/>
            <person name="Banfield J.F."/>
        </authorList>
    </citation>
    <scope>NUCLEOTIDE SEQUENCE [LARGE SCALE GENOMIC DNA]</scope>
    <source>
        <strain evidence="13">WS_4</strain>
    </source>
</reference>
<dbReference type="GO" id="GO:0005524">
    <property type="term" value="F:ATP binding"/>
    <property type="evidence" value="ECO:0007669"/>
    <property type="project" value="UniProtKB-KW"/>
</dbReference>
<feature type="binding site" evidence="6">
    <location>
        <position position="687"/>
    </location>
    <ligand>
        <name>ATP</name>
        <dbReference type="ChEBI" id="CHEBI:30616"/>
    </ligand>
</feature>
<dbReference type="Gene3D" id="1.20.58.310">
    <property type="entry name" value="Polyphosphate kinase N-terminal domain"/>
    <property type="match status" value="1"/>
</dbReference>
<organism evidence="13 14">
    <name type="scientific">Eiseniibacteriota bacterium</name>
    <dbReference type="NCBI Taxonomy" id="2212470"/>
    <lineage>
        <taxon>Bacteria</taxon>
        <taxon>Candidatus Eiseniibacteriota</taxon>
    </lineage>
</organism>
<dbReference type="PANTHER" id="PTHR30218:SF0">
    <property type="entry name" value="POLYPHOSPHATE KINASE"/>
    <property type="match status" value="1"/>
</dbReference>
<sequence length="798" mass="88495">MPPEGGSPVGSSGVRRAAEGGSPHREPALGHPSHRRRPGQGARAEDPKSEDLDRGRRATHRRGGSRRRGPGTPDGRSEGRSLRGGLRPEAGVAGDRVTDGAAAAESRYLSRALTWLGFNGRVLEEAQDPTVPLMERARFLGIFFSNLDEFFMIRVAGLREAVAAGVDREGPGEEATTAILTQVEQRCHSLTRVAYSAYEREIVPALRESGVHFLSVEDLAPKELGFLARLFTREILPILTPAAVEPGLPFPHVANFTLCFAVRLAREGSAERFALVQLPRQHTRWIQVGSRGGFHFAFLEDVVRHHLAELFPGHEIKEAALFRVTRDADFATDDQEAEDLLDAVKHVLKQRRSGDPVRLEIEASASGEITEQLTAFFQLDPLAVYRVPGPLDLKFLIEFTRVTSLPAPRAVPWPPQPSPDVPPGDAIWEAIAERDFLLFHPYESFEPVLRLLRLASEDPSVLAIKQVLYRTAPNSEVVRALERAAENGKQVTALLELQARFDEERNAGWGQRLEDAGVQVLYGLAGLKTHAKALLIVRRGPGGIERYAHLGTGNYNERTVLEYSDLSLLTANEDLCGDLTAFFNVVTGYSEPLPWRMVAMAPLGMRSRFLSLIRREIEKSTPEDPGQIRAKMNALVDKGIIDALYNASNAGVRIHLNVRGSCVLRPGVKGMSEHIRVVSLVDRFLEHSRIFEFRNGGDVETFLGSADWMPRNLDRRVELVFPVIDPELRARLAHILDVLFADNVKARELRPDGSLGKRASRRKPLRAQEVFWEEARARAEGRGDGERSAFVPLRSAPD</sequence>
<feature type="compositionally biased region" description="Basic and acidic residues" evidence="8">
    <location>
        <begin position="778"/>
        <end position="787"/>
    </location>
</feature>
<keyword evidence="1 6" id="KW-0597">Phosphoprotein</keyword>
<dbReference type="Pfam" id="PF17941">
    <property type="entry name" value="PP_kinase_C_1"/>
    <property type="match status" value="1"/>
</dbReference>
<feature type="binding site" evidence="6">
    <location>
        <position position="470"/>
    </location>
    <ligand>
        <name>Mg(2+)</name>
        <dbReference type="ChEBI" id="CHEBI:18420"/>
    </ligand>
</feature>
<feature type="compositionally biased region" description="Low complexity" evidence="8">
    <location>
        <begin position="1"/>
        <end position="14"/>
    </location>
</feature>
<evidence type="ECO:0000256" key="6">
    <source>
        <dbReference type="HAMAP-Rule" id="MF_00347"/>
    </source>
</evidence>
<dbReference type="AlphaFoldDB" id="A0A538SUX4"/>
<dbReference type="GO" id="GO:0006799">
    <property type="term" value="P:polyphosphate biosynthetic process"/>
    <property type="evidence" value="ECO:0007669"/>
    <property type="project" value="UniProtKB-UniRule"/>
</dbReference>
<feature type="region of interest" description="Disordered" evidence="8">
    <location>
        <begin position="1"/>
        <end position="98"/>
    </location>
</feature>
<dbReference type="InterPro" id="IPR025198">
    <property type="entry name" value="PPK_N_dom"/>
</dbReference>
<evidence type="ECO:0000256" key="4">
    <source>
        <dbReference type="ARBA" id="ARBA00022777"/>
    </source>
</evidence>
<dbReference type="NCBIfam" id="TIGR03705">
    <property type="entry name" value="poly_P_kin"/>
    <property type="match status" value="1"/>
</dbReference>
<dbReference type="InterPro" id="IPR041108">
    <property type="entry name" value="PP_kinase_C_1"/>
</dbReference>
<dbReference type="SUPFAM" id="SSF143724">
    <property type="entry name" value="PHP14-like"/>
    <property type="match status" value="1"/>
</dbReference>
<feature type="domain" description="Polyphosphate kinase N-terminal" evidence="10">
    <location>
        <begin position="108"/>
        <end position="213"/>
    </location>
</feature>
<dbReference type="Gene3D" id="3.30.1840.10">
    <property type="entry name" value="Polyphosphate kinase middle domain"/>
    <property type="match status" value="1"/>
</dbReference>
<dbReference type="PIRSF" id="PIRSF015589">
    <property type="entry name" value="PP_kinase"/>
    <property type="match status" value="1"/>
</dbReference>
<dbReference type="InterPro" id="IPR025200">
    <property type="entry name" value="PPK_C_dom2"/>
</dbReference>
<dbReference type="CDD" id="cd09168">
    <property type="entry name" value="PLDc_PaPPK1_C2_like"/>
    <property type="match status" value="1"/>
</dbReference>
<comment type="catalytic activity">
    <reaction evidence="6 7">
        <text>[phosphate](n) + ATP = [phosphate](n+1) + ADP</text>
        <dbReference type="Rhea" id="RHEA:19573"/>
        <dbReference type="Rhea" id="RHEA-COMP:9859"/>
        <dbReference type="Rhea" id="RHEA-COMP:14280"/>
        <dbReference type="ChEBI" id="CHEBI:16838"/>
        <dbReference type="ChEBI" id="CHEBI:30616"/>
        <dbReference type="ChEBI" id="CHEBI:456216"/>
        <dbReference type="EC" id="2.7.4.1"/>
    </reaction>
</comment>
<comment type="similarity">
    <text evidence="6 7">Belongs to the polyphosphate kinase 1 (PPK1) family.</text>
</comment>
<gene>
    <name evidence="13" type="primary">ppk1</name>
    <name evidence="6" type="synonym">ppk</name>
    <name evidence="13" type="ORF">E6K74_03875</name>
</gene>
<feature type="domain" description="Polyphosphate kinase C-terminal" evidence="11">
    <location>
        <begin position="600"/>
        <end position="768"/>
    </location>
</feature>
<name>A0A538SUX4_UNCEI</name>
<feature type="region of interest" description="Disordered" evidence="8">
    <location>
        <begin position="778"/>
        <end position="798"/>
    </location>
</feature>
<feature type="domain" description="Polyphosphate kinase middle" evidence="9">
    <location>
        <begin position="226"/>
        <end position="399"/>
    </location>
</feature>
<feature type="domain" description="Polyphosphate kinase C-terminal" evidence="12">
    <location>
        <begin position="427"/>
        <end position="591"/>
    </location>
</feature>
<dbReference type="HAMAP" id="MF_00347">
    <property type="entry name" value="Polyphosphate_kinase"/>
    <property type="match status" value="1"/>
</dbReference>
<dbReference type="InterPro" id="IPR036830">
    <property type="entry name" value="PP_kinase_middle_dom_sf"/>
</dbReference>
<evidence type="ECO:0000259" key="10">
    <source>
        <dbReference type="Pfam" id="PF13089"/>
    </source>
</evidence>
<keyword evidence="5 6" id="KW-0067">ATP-binding</keyword>
<keyword evidence="3 6" id="KW-0547">Nucleotide-binding</keyword>
<keyword evidence="4 6" id="KW-0418">Kinase</keyword>
<keyword evidence="2 6" id="KW-0808">Transferase</keyword>
<dbReference type="GO" id="GO:0008976">
    <property type="term" value="F:polyphosphate kinase activity"/>
    <property type="evidence" value="ECO:0007669"/>
    <property type="project" value="UniProtKB-UniRule"/>
</dbReference>
<dbReference type="InterPro" id="IPR024953">
    <property type="entry name" value="PP_kinase_middle"/>
</dbReference>
<dbReference type="Pfam" id="PF02503">
    <property type="entry name" value="PP_kinase"/>
    <property type="match status" value="1"/>
</dbReference>
<keyword evidence="6" id="KW-0460">Magnesium</keyword>